<reference evidence="9 10" key="1">
    <citation type="journal article" date="2015" name="Plant Cell">
        <title>Oil accumulation by the oleaginous diatom Fistulifera solaris as revealed by the genome and transcriptome.</title>
        <authorList>
            <person name="Tanaka T."/>
            <person name="Maeda Y."/>
            <person name="Veluchamy A."/>
            <person name="Tanaka M."/>
            <person name="Abida H."/>
            <person name="Marechal E."/>
            <person name="Bowler C."/>
            <person name="Muto M."/>
            <person name="Sunaga Y."/>
            <person name="Tanaka M."/>
            <person name="Yoshino T."/>
            <person name="Taniguchi T."/>
            <person name="Fukuda Y."/>
            <person name="Nemoto M."/>
            <person name="Matsumoto M."/>
            <person name="Wong P.S."/>
            <person name="Aburatani S."/>
            <person name="Fujibuchi W."/>
        </authorList>
    </citation>
    <scope>NUCLEOTIDE SEQUENCE [LARGE SCALE GENOMIC DNA]</scope>
    <source>
        <strain evidence="9 10">JPCC DA0580</strain>
    </source>
</reference>
<sequence length="773" mass="85209">MQSNRKNHLVIVLLLNSLGATFAQLLECPFGWGDNEKLIQIPPDRINDGYCDCPTSGLDETETNACSGSANWPGIHADTASTSKYHCPGQAQLHISLSKVQDGICDCCSGADEAPGVCQDICDEVLAAERQEMERRLHAFREGSLIRKKELASYSELREKTALDLEVERSRIKSLESRLNEAKDQLAQWKIKRLEQRLEQIKERTAKIATDPETGILNGLSTDELGWMIVHACQTAGEMQTMYPLEERDAKSSASSKGTDSTTCVPLRLAGLDAGLIWESTTYKPKSMDEAVDKILLAELLDFNVQHTGSPAWTQQSLDKANTLNDKSQRRRLTEVEPENDEGDDEDDIDDDRKPTKETSRNSSKQAKKSEQEERRLQLEQLILGQPYSLSRVALRQKAEKVIAVIDAMKETAEGDTNMTEDIEESGNSGPGPVIDPVSLPFIRNKLDDRSRVIQTGLDYAVSAKVLMDELDASNPPNLRAVLQSLLIGTLIHGNLSSLQFWELLANVVPELRIVDGESKTCKAHITCPPTTIRRNSIGIPSTEILKAAEEACIGLLQQAQQSCVVEDGEDALSGDIPNGYGGFYVLSGRDEFDLFHTILGDLTLVDNDEAKNERDELNARISTFETELESLQSKIADMADLVDGGKDGSHGPDGELYSMKNSCHSIESGKYTYKLCLNDSATQSEGGPGGTHLGKWDGASVEDDGTRVWKWTNGAKCWNGPKRSATVHVTCGIENQVTSADEPETCRYVFEMESPIACDESYRLKYGLPTLE</sequence>
<feature type="coiled-coil region" evidence="5">
    <location>
        <begin position="165"/>
        <end position="211"/>
    </location>
</feature>
<feature type="compositionally biased region" description="Basic and acidic residues" evidence="6">
    <location>
        <begin position="351"/>
        <end position="360"/>
    </location>
</feature>
<feature type="chain" id="PRO_5012148024" description="Glucosidase 2 subunit beta" evidence="7">
    <location>
        <begin position="24"/>
        <end position="773"/>
    </location>
</feature>
<dbReference type="GO" id="GO:0016301">
    <property type="term" value="F:kinase activity"/>
    <property type="evidence" value="ECO:0007669"/>
    <property type="project" value="UniProtKB-KW"/>
</dbReference>
<keyword evidence="10" id="KW-1185">Reference proteome</keyword>
<dbReference type="SUPFAM" id="SSF50911">
    <property type="entry name" value="Mannose 6-phosphate receptor domain"/>
    <property type="match status" value="1"/>
</dbReference>
<dbReference type="InterPro" id="IPR039794">
    <property type="entry name" value="Gtb1-like"/>
</dbReference>
<accession>A0A1Z5JG86</accession>
<feature type="region of interest" description="Disordered" evidence="6">
    <location>
        <begin position="324"/>
        <end position="373"/>
    </location>
</feature>
<dbReference type="InterPro" id="IPR036607">
    <property type="entry name" value="PRKCSH"/>
</dbReference>
<evidence type="ECO:0000256" key="2">
    <source>
        <dbReference type="ARBA" id="ARBA00022729"/>
    </source>
</evidence>
<keyword evidence="5" id="KW-0175">Coiled coil</keyword>
<comment type="caution">
    <text evidence="9">The sequence shown here is derived from an EMBL/GenBank/DDBJ whole genome shotgun (WGS) entry which is preliminary data.</text>
</comment>
<name>A0A1Z5JG86_FISSO</name>
<evidence type="ECO:0000256" key="1">
    <source>
        <dbReference type="ARBA" id="ARBA00022387"/>
    </source>
</evidence>
<dbReference type="GO" id="GO:0017177">
    <property type="term" value="C:glucosidase II complex"/>
    <property type="evidence" value="ECO:0007669"/>
    <property type="project" value="TreeGrafter"/>
</dbReference>
<evidence type="ECO:0000313" key="9">
    <source>
        <dbReference type="EMBL" id="GAX13027.1"/>
    </source>
</evidence>
<dbReference type="PROSITE" id="PS51914">
    <property type="entry name" value="MRH"/>
    <property type="match status" value="1"/>
</dbReference>
<evidence type="ECO:0000313" key="10">
    <source>
        <dbReference type="Proteomes" id="UP000198406"/>
    </source>
</evidence>
<keyword evidence="2 7" id="KW-0732">Signal</keyword>
<evidence type="ECO:0000259" key="8">
    <source>
        <dbReference type="PROSITE" id="PS51914"/>
    </source>
</evidence>
<feature type="signal peptide" evidence="7">
    <location>
        <begin position="1"/>
        <end position="23"/>
    </location>
</feature>
<gene>
    <name evidence="9" type="ORF">FisN_2Hh510</name>
</gene>
<feature type="coiled-coil region" evidence="5">
    <location>
        <begin position="608"/>
        <end position="642"/>
    </location>
</feature>
<keyword evidence="9" id="KW-0418">Kinase</keyword>
<dbReference type="InterPro" id="IPR044865">
    <property type="entry name" value="MRH_dom"/>
</dbReference>
<dbReference type="InterPro" id="IPR009011">
    <property type="entry name" value="Man6P_isomerase_rcpt-bd_dom_sf"/>
</dbReference>
<evidence type="ECO:0000256" key="3">
    <source>
        <dbReference type="ARBA" id="ARBA00022824"/>
    </source>
</evidence>
<dbReference type="Pfam" id="PF13015">
    <property type="entry name" value="PRKCSH_1"/>
    <property type="match status" value="1"/>
</dbReference>
<feature type="compositionally biased region" description="Acidic residues" evidence="6">
    <location>
        <begin position="336"/>
        <end position="350"/>
    </location>
</feature>
<dbReference type="PANTHER" id="PTHR12630">
    <property type="entry name" value="N-LINKED OLIGOSACCHARIDE PROCESSING"/>
    <property type="match status" value="1"/>
</dbReference>
<dbReference type="GO" id="GO:0006491">
    <property type="term" value="P:N-glycan processing"/>
    <property type="evidence" value="ECO:0007669"/>
    <property type="project" value="TreeGrafter"/>
</dbReference>
<evidence type="ECO:0000256" key="5">
    <source>
        <dbReference type="SAM" id="Coils"/>
    </source>
</evidence>
<organism evidence="9 10">
    <name type="scientific">Fistulifera solaris</name>
    <name type="common">Oleaginous diatom</name>
    <dbReference type="NCBI Taxonomy" id="1519565"/>
    <lineage>
        <taxon>Eukaryota</taxon>
        <taxon>Sar</taxon>
        <taxon>Stramenopiles</taxon>
        <taxon>Ochrophyta</taxon>
        <taxon>Bacillariophyta</taxon>
        <taxon>Bacillariophyceae</taxon>
        <taxon>Bacillariophycidae</taxon>
        <taxon>Naviculales</taxon>
        <taxon>Naviculaceae</taxon>
        <taxon>Fistulifera</taxon>
    </lineage>
</organism>
<keyword evidence="4" id="KW-1015">Disulfide bond</keyword>
<feature type="domain" description="MRH" evidence="8">
    <location>
        <begin position="647"/>
        <end position="761"/>
    </location>
</feature>
<dbReference type="InParanoid" id="A0A1Z5JG86"/>
<evidence type="ECO:0000256" key="7">
    <source>
        <dbReference type="SAM" id="SignalP"/>
    </source>
</evidence>
<dbReference type="PANTHER" id="PTHR12630:SF1">
    <property type="entry name" value="GLUCOSIDASE 2 SUBUNIT BETA"/>
    <property type="match status" value="1"/>
</dbReference>
<dbReference type="EMBL" id="BDSP01000060">
    <property type="protein sequence ID" value="GAX13027.1"/>
    <property type="molecule type" value="Genomic_DNA"/>
</dbReference>
<dbReference type="Pfam" id="PF12999">
    <property type="entry name" value="PRKCSH-like"/>
    <property type="match status" value="1"/>
</dbReference>
<dbReference type="AlphaFoldDB" id="A0A1Z5JG86"/>
<proteinExistence type="predicted"/>
<dbReference type="Gene3D" id="2.70.130.10">
    <property type="entry name" value="Mannose-6-phosphate receptor binding domain"/>
    <property type="match status" value="1"/>
</dbReference>
<dbReference type="OrthoDB" id="47398at2759"/>
<dbReference type="Proteomes" id="UP000198406">
    <property type="component" value="Unassembled WGS sequence"/>
</dbReference>
<keyword evidence="3" id="KW-0256">Endoplasmic reticulum</keyword>
<evidence type="ECO:0000256" key="4">
    <source>
        <dbReference type="ARBA" id="ARBA00023157"/>
    </source>
</evidence>
<protein>
    <recommendedName>
        <fullName evidence="1">Glucosidase 2 subunit beta</fullName>
    </recommendedName>
</protein>
<evidence type="ECO:0000256" key="6">
    <source>
        <dbReference type="SAM" id="MobiDB-lite"/>
    </source>
</evidence>
<keyword evidence="9" id="KW-0808">Transferase</keyword>
<dbReference type="InterPro" id="IPR028146">
    <property type="entry name" value="PRKCSH_N"/>
</dbReference>